<organism evidence="1 2">
    <name type="scientific">Vibrio fluvialis PG41</name>
    <dbReference type="NCBI Taxonomy" id="1336752"/>
    <lineage>
        <taxon>Bacteria</taxon>
        <taxon>Pseudomonadati</taxon>
        <taxon>Pseudomonadota</taxon>
        <taxon>Gammaproteobacteria</taxon>
        <taxon>Vibrionales</taxon>
        <taxon>Vibrionaceae</taxon>
        <taxon>Vibrio</taxon>
    </lineage>
</organism>
<dbReference type="PATRIC" id="fig|1336752.4.peg.4347"/>
<protein>
    <submittedName>
        <fullName evidence="1">Uncharacterized protein</fullName>
    </submittedName>
</protein>
<sequence>MFASSFRELIVYFLDLVIKKPASCAGFCVSVVVFFFHSLPARLVHDKEQAQE</sequence>
<accession>S7HVM0</accession>
<reference evidence="1 2" key="1">
    <citation type="journal article" date="2013" name="Gut Pathog.">
        <title>Evidence of a new metabolic capacity in an emerging diarrheal pathogen: lessons from the draft genomes of Vibrio fluvialis strains PG41 and I21563.</title>
        <authorList>
            <person name="Khatri I."/>
            <person name="Mahajan S."/>
            <person name="Dureja C."/>
            <person name="Subramanian S."/>
            <person name="Raychaudhuri S."/>
        </authorList>
    </citation>
    <scope>NUCLEOTIDE SEQUENCE [LARGE SCALE GENOMIC DNA]</scope>
    <source>
        <strain evidence="1 2">PG41</strain>
    </source>
</reference>
<evidence type="ECO:0000313" key="2">
    <source>
        <dbReference type="Proteomes" id="UP000014854"/>
    </source>
</evidence>
<dbReference type="Proteomes" id="UP000014854">
    <property type="component" value="Unassembled WGS sequence"/>
</dbReference>
<name>S7HVM0_VIBFL</name>
<gene>
    <name evidence="1" type="ORF">L910_2673</name>
</gene>
<evidence type="ECO:0000313" key="1">
    <source>
        <dbReference type="EMBL" id="EPP19774.1"/>
    </source>
</evidence>
<comment type="caution">
    <text evidence="1">The sequence shown here is derived from an EMBL/GenBank/DDBJ whole genome shotgun (WGS) entry which is preliminary data.</text>
</comment>
<proteinExistence type="predicted"/>
<dbReference type="AlphaFoldDB" id="S7HVM0"/>
<dbReference type="EMBL" id="ASXS01000027">
    <property type="protein sequence ID" value="EPP19774.1"/>
    <property type="molecule type" value="Genomic_DNA"/>
</dbReference>